<evidence type="ECO:0000256" key="1">
    <source>
        <dbReference type="SAM" id="MobiDB-lite"/>
    </source>
</evidence>
<keyword evidence="3" id="KW-1185">Reference proteome</keyword>
<reference evidence="2" key="1">
    <citation type="journal article" date="2023" name="Mol. Phylogenet. Evol.">
        <title>Genome-scale phylogeny and comparative genomics of the fungal order Sordariales.</title>
        <authorList>
            <person name="Hensen N."/>
            <person name="Bonometti L."/>
            <person name="Westerberg I."/>
            <person name="Brannstrom I.O."/>
            <person name="Guillou S."/>
            <person name="Cros-Aarteil S."/>
            <person name="Calhoun S."/>
            <person name="Haridas S."/>
            <person name="Kuo A."/>
            <person name="Mondo S."/>
            <person name="Pangilinan J."/>
            <person name="Riley R."/>
            <person name="LaButti K."/>
            <person name="Andreopoulos B."/>
            <person name="Lipzen A."/>
            <person name="Chen C."/>
            <person name="Yan M."/>
            <person name="Daum C."/>
            <person name="Ng V."/>
            <person name="Clum A."/>
            <person name="Steindorff A."/>
            <person name="Ohm R.A."/>
            <person name="Martin F."/>
            <person name="Silar P."/>
            <person name="Natvig D.O."/>
            <person name="Lalanne C."/>
            <person name="Gautier V."/>
            <person name="Ament-Velasquez S.L."/>
            <person name="Kruys A."/>
            <person name="Hutchinson M.I."/>
            <person name="Powell A.J."/>
            <person name="Barry K."/>
            <person name="Miller A.N."/>
            <person name="Grigoriev I.V."/>
            <person name="Debuchy R."/>
            <person name="Gladieux P."/>
            <person name="Hiltunen Thoren M."/>
            <person name="Johannesson H."/>
        </authorList>
    </citation>
    <scope>NUCLEOTIDE SEQUENCE</scope>
    <source>
        <strain evidence="2">CBS 731.68</strain>
    </source>
</reference>
<organism evidence="2 3">
    <name type="scientific">Parathielavia appendiculata</name>
    <dbReference type="NCBI Taxonomy" id="2587402"/>
    <lineage>
        <taxon>Eukaryota</taxon>
        <taxon>Fungi</taxon>
        <taxon>Dikarya</taxon>
        <taxon>Ascomycota</taxon>
        <taxon>Pezizomycotina</taxon>
        <taxon>Sordariomycetes</taxon>
        <taxon>Sordariomycetidae</taxon>
        <taxon>Sordariales</taxon>
        <taxon>Chaetomiaceae</taxon>
        <taxon>Parathielavia</taxon>
    </lineage>
</organism>
<feature type="region of interest" description="Disordered" evidence="1">
    <location>
        <begin position="184"/>
        <end position="214"/>
    </location>
</feature>
<gene>
    <name evidence="2" type="ORF">N657DRAFT_671132</name>
</gene>
<accession>A0AAN6U0R1</accession>
<dbReference type="AlphaFoldDB" id="A0AAN6U0R1"/>
<dbReference type="Proteomes" id="UP001302602">
    <property type="component" value="Unassembled WGS sequence"/>
</dbReference>
<feature type="compositionally biased region" description="Basic and acidic residues" evidence="1">
    <location>
        <begin position="13"/>
        <end position="26"/>
    </location>
</feature>
<dbReference type="RefSeq" id="XP_062647835.1">
    <property type="nucleotide sequence ID" value="XM_062795579.1"/>
</dbReference>
<name>A0AAN6U0R1_9PEZI</name>
<sequence length="365" mass="42203">MKPYWNTGHHQSPRRDHDDIEGGDRLGRHHFSQQDENQQSQTMWYNGDEFGIELGTVESPSSDTDATEDEVLDDAPPEILATLDAVPDFGSNVGFLEDSLDNIMNTRDTAPRGYTVQAWLRQRQREAGQATAYDQWVEEHHGLRVKDFSLWEESQRRLLEELEAGLYSKYCEVERVMAEVQRESEIQEKQQQQAQHSEPLRQPEHIPQPAEPTEPTHIEKLSALLSRTTSLMDALSNAKELTIQQELRSALDECRQSRTLEIKTFFATLLTTIDSAAAKVETFLRQAHNREQTRGCLQWLASVETEFCAAWECVVEAYHEVWQLERALAFRMMEQERAARNDWEKYLVALAWFGERVTEFGEGSW</sequence>
<dbReference type="GeneID" id="87832347"/>
<evidence type="ECO:0000313" key="3">
    <source>
        <dbReference type="Proteomes" id="UP001302602"/>
    </source>
</evidence>
<evidence type="ECO:0000313" key="2">
    <source>
        <dbReference type="EMBL" id="KAK4124064.1"/>
    </source>
</evidence>
<proteinExistence type="predicted"/>
<comment type="caution">
    <text evidence="2">The sequence shown here is derived from an EMBL/GenBank/DDBJ whole genome shotgun (WGS) entry which is preliminary data.</text>
</comment>
<reference evidence="2" key="2">
    <citation type="submission" date="2023-05" db="EMBL/GenBank/DDBJ databases">
        <authorList>
            <consortium name="Lawrence Berkeley National Laboratory"/>
            <person name="Steindorff A."/>
            <person name="Hensen N."/>
            <person name="Bonometti L."/>
            <person name="Westerberg I."/>
            <person name="Brannstrom I.O."/>
            <person name="Guillou S."/>
            <person name="Cros-Aarteil S."/>
            <person name="Calhoun S."/>
            <person name="Haridas S."/>
            <person name="Kuo A."/>
            <person name="Mondo S."/>
            <person name="Pangilinan J."/>
            <person name="Riley R."/>
            <person name="Labutti K."/>
            <person name="Andreopoulos B."/>
            <person name="Lipzen A."/>
            <person name="Chen C."/>
            <person name="Yanf M."/>
            <person name="Daum C."/>
            <person name="Ng V."/>
            <person name="Clum A."/>
            <person name="Ohm R."/>
            <person name="Martin F."/>
            <person name="Silar P."/>
            <person name="Natvig D."/>
            <person name="Lalanne C."/>
            <person name="Gautier V."/>
            <person name="Ament-Velasquez S.L."/>
            <person name="Kruys A."/>
            <person name="Hutchinson M.I."/>
            <person name="Powell A.J."/>
            <person name="Barry K."/>
            <person name="Miller A.N."/>
            <person name="Grigoriev I.V."/>
            <person name="Debuchy R."/>
            <person name="Gladieux P."/>
            <person name="Thoren M.H."/>
            <person name="Johannesson H."/>
        </authorList>
    </citation>
    <scope>NUCLEOTIDE SEQUENCE</scope>
    <source>
        <strain evidence="2">CBS 731.68</strain>
    </source>
</reference>
<feature type="region of interest" description="Disordered" evidence="1">
    <location>
        <begin position="1"/>
        <end position="40"/>
    </location>
</feature>
<protein>
    <submittedName>
        <fullName evidence="2">Uncharacterized protein</fullName>
    </submittedName>
</protein>
<dbReference type="EMBL" id="MU853227">
    <property type="protein sequence ID" value="KAK4124064.1"/>
    <property type="molecule type" value="Genomic_DNA"/>
</dbReference>